<feature type="domain" description="AAA+ ATPase" evidence="1">
    <location>
        <begin position="594"/>
        <end position="730"/>
    </location>
</feature>
<dbReference type="AlphaFoldDB" id="A0AAV7JDW4"/>
<name>A0AAV7JDW4_9METZ</name>
<evidence type="ECO:0000313" key="2">
    <source>
        <dbReference type="EMBL" id="KAI6646868.1"/>
    </source>
</evidence>
<organism evidence="2 3">
    <name type="scientific">Oopsacas minuta</name>
    <dbReference type="NCBI Taxonomy" id="111878"/>
    <lineage>
        <taxon>Eukaryota</taxon>
        <taxon>Metazoa</taxon>
        <taxon>Porifera</taxon>
        <taxon>Hexactinellida</taxon>
        <taxon>Hexasterophora</taxon>
        <taxon>Lyssacinosida</taxon>
        <taxon>Leucopsacidae</taxon>
        <taxon>Oopsacas</taxon>
    </lineage>
</organism>
<dbReference type="Gene3D" id="3.40.50.300">
    <property type="entry name" value="P-loop containing nucleotide triphosphate hydrolases"/>
    <property type="match status" value="1"/>
</dbReference>
<proteinExistence type="predicted"/>
<dbReference type="SUPFAM" id="SSF52540">
    <property type="entry name" value="P-loop containing nucleoside triphosphate hydrolases"/>
    <property type="match status" value="2"/>
</dbReference>
<gene>
    <name evidence="2" type="ORF">LOD99_9137</name>
</gene>
<dbReference type="InterPro" id="IPR027417">
    <property type="entry name" value="P-loop_NTPase"/>
</dbReference>
<dbReference type="Pfam" id="PF00004">
    <property type="entry name" value="AAA"/>
    <property type="match status" value="1"/>
</dbReference>
<dbReference type="GO" id="GO:0005829">
    <property type="term" value="C:cytosol"/>
    <property type="evidence" value="ECO:0007669"/>
    <property type="project" value="TreeGrafter"/>
</dbReference>
<dbReference type="PANTHER" id="PTHR23077">
    <property type="entry name" value="AAA-FAMILY ATPASE"/>
    <property type="match status" value="1"/>
</dbReference>
<dbReference type="PANTHER" id="PTHR23077:SF12">
    <property type="entry name" value="PEROXISOMAL ATPASE PEX1"/>
    <property type="match status" value="1"/>
</dbReference>
<dbReference type="GO" id="GO:0016558">
    <property type="term" value="P:protein import into peroxisome matrix"/>
    <property type="evidence" value="ECO:0007669"/>
    <property type="project" value="TreeGrafter"/>
</dbReference>
<sequence>MNSYCLSPRFCNFHHCFIELPLHFSHNIFDHAVTLVEWNSGRVYLWALFLILPEADICRLDYGFSRSLGLLEQSKLFISFPQLYLPQCIRTDGYFIFLKPSRYIFPLDTFQVFITNSNSPVIVSTYLLKNFTDVHSCSSHLNFYPILHSPDSYPNYVSKYLFCFPNICISDSLGILLRPSAYSGKKPTKITLLISQVTHDLFSESKIIDAFKKLIAVLSKISIFPVRNIQEFLIDIEGITVFVVMQMDCLNKETHSFLYLSLLECIPIDVIIQSDLQTPKMTDRLHHHQCSRFPSNPQFFGYNHLKSHSKRILKSFLSPLNHINTNLTMLVTGENVASQNGTKSFVMFMLAIVSDLNFIMHIETLNCMSLLGKNLNIIIKSLTAIFGQESNSIIILYNFECLFPETFGEHRFNRHASTIYQFLFSITYRRRRFKNKLIFIATTKSKDFDLEPLICPQGKHLFQHRLVIKQPTYQDRLYILENNIQNYFPLSNYEIDCNLLISEFPNVHPRKYLKIILRSIQYSVLEGNRKTIQEILRTFFSYYASHNYLGLSNFLTKRLPYTVPLLDSVRKPIVDTLSLHLKFPRLISKLPLRNKVGILLYGMPGTGKTYFVDSLAKENSLNVLKIRGPEVLDKYIGASEDKIREIFALARASTPSLIFFDEFDSIARCRGSQHMGVLDRVVNQLLTELDGVQELDGVSIIATTCHPELIDTALLRPGRIGMHIKCNLPSLEERKNMIEYLMKESHIDTIQSNDVMAIAELTSGFSHADINSLIASYKHANLNSSLRRSPLTQDKFIVSQIGNLTIPHPSLSRSDREKYELMYLFFEKPCNSRYSRGMKITCA</sequence>
<dbReference type="GO" id="GO:0005524">
    <property type="term" value="F:ATP binding"/>
    <property type="evidence" value="ECO:0007669"/>
    <property type="project" value="InterPro"/>
</dbReference>
<dbReference type="InterPro" id="IPR003959">
    <property type="entry name" value="ATPase_AAA_core"/>
</dbReference>
<evidence type="ECO:0000259" key="1">
    <source>
        <dbReference type="SMART" id="SM00382"/>
    </source>
</evidence>
<dbReference type="Gene3D" id="1.10.8.60">
    <property type="match status" value="1"/>
</dbReference>
<dbReference type="EMBL" id="JAKMXF010000351">
    <property type="protein sequence ID" value="KAI6646868.1"/>
    <property type="molecule type" value="Genomic_DNA"/>
</dbReference>
<dbReference type="InterPro" id="IPR003593">
    <property type="entry name" value="AAA+_ATPase"/>
</dbReference>
<reference evidence="2 3" key="1">
    <citation type="journal article" date="2023" name="BMC Biol.">
        <title>The compact genome of the sponge Oopsacas minuta (Hexactinellida) is lacking key metazoan core genes.</title>
        <authorList>
            <person name="Santini S."/>
            <person name="Schenkelaars Q."/>
            <person name="Jourda C."/>
            <person name="Duchesne M."/>
            <person name="Belahbib H."/>
            <person name="Rocher C."/>
            <person name="Selva M."/>
            <person name="Riesgo A."/>
            <person name="Vervoort M."/>
            <person name="Leys S.P."/>
            <person name="Kodjabachian L."/>
            <person name="Le Bivic A."/>
            <person name="Borchiellini C."/>
            <person name="Claverie J.M."/>
            <person name="Renard E."/>
        </authorList>
    </citation>
    <scope>NUCLEOTIDE SEQUENCE [LARGE SCALE GENOMIC DNA]</scope>
    <source>
        <strain evidence="2">SPO-2</strain>
    </source>
</reference>
<protein>
    <recommendedName>
        <fullName evidence="1">AAA+ ATPase domain-containing protein</fullName>
    </recommendedName>
</protein>
<comment type="caution">
    <text evidence="2">The sequence shown here is derived from an EMBL/GenBank/DDBJ whole genome shotgun (WGS) entry which is preliminary data.</text>
</comment>
<accession>A0AAV7JDW4</accession>
<keyword evidence="3" id="KW-1185">Reference proteome</keyword>
<dbReference type="SMART" id="SM00382">
    <property type="entry name" value="AAA"/>
    <property type="match status" value="1"/>
</dbReference>
<dbReference type="InterPro" id="IPR050168">
    <property type="entry name" value="AAA_ATPase_domain"/>
</dbReference>
<dbReference type="GO" id="GO:0016887">
    <property type="term" value="F:ATP hydrolysis activity"/>
    <property type="evidence" value="ECO:0007669"/>
    <property type="project" value="InterPro"/>
</dbReference>
<dbReference type="GO" id="GO:0005778">
    <property type="term" value="C:peroxisomal membrane"/>
    <property type="evidence" value="ECO:0007669"/>
    <property type="project" value="TreeGrafter"/>
</dbReference>
<evidence type="ECO:0000313" key="3">
    <source>
        <dbReference type="Proteomes" id="UP001165289"/>
    </source>
</evidence>
<dbReference type="Proteomes" id="UP001165289">
    <property type="component" value="Unassembled WGS sequence"/>
</dbReference>